<keyword evidence="2" id="KW-1133">Transmembrane helix</keyword>
<name>A0A9E4N550_9GAMM</name>
<dbReference type="PANTHER" id="PTHR32305:SF15">
    <property type="entry name" value="PROTEIN RHSA-RELATED"/>
    <property type="match status" value="1"/>
</dbReference>
<evidence type="ECO:0000259" key="3">
    <source>
        <dbReference type="Pfam" id="PF20148"/>
    </source>
</evidence>
<dbReference type="InterPro" id="IPR050708">
    <property type="entry name" value="T6SS_VgrG/RHS"/>
</dbReference>
<protein>
    <submittedName>
        <fullName evidence="5">DUF6531 domain-containing protein</fullName>
    </submittedName>
</protein>
<dbReference type="InterPro" id="IPR045351">
    <property type="entry name" value="DUF6531"/>
</dbReference>
<keyword evidence="2" id="KW-0812">Transmembrane</keyword>
<dbReference type="InterPro" id="IPR006530">
    <property type="entry name" value="YD"/>
</dbReference>
<evidence type="ECO:0000313" key="5">
    <source>
        <dbReference type="EMBL" id="MCG7946958.1"/>
    </source>
</evidence>
<dbReference type="Gene3D" id="2.180.10.10">
    <property type="entry name" value="RHS repeat-associated core"/>
    <property type="match status" value="2"/>
</dbReference>
<gene>
    <name evidence="5" type="ORF">JAZ07_11495</name>
</gene>
<dbReference type="AlphaFoldDB" id="A0A9E4N550"/>
<reference evidence="5" key="1">
    <citation type="journal article" date="2021" name="Proc. Natl. Acad. Sci. U.S.A.">
        <title>Global biogeography of chemosynthetic symbionts reveals both localized and globally distributed symbiont groups. .</title>
        <authorList>
            <person name="Osvatic J.T."/>
            <person name="Wilkins L.G.E."/>
            <person name="Leibrecht L."/>
            <person name="Leray M."/>
            <person name="Zauner S."/>
            <person name="Polzin J."/>
            <person name="Camacho Y."/>
            <person name="Gros O."/>
            <person name="van Gils J.A."/>
            <person name="Eisen J.A."/>
            <person name="Petersen J.M."/>
            <person name="Yuen B."/>
        </authorList>
    </citation>
    <scope>NUCLEOTIDE SEQUENCE</scope>
    <source>
        <strain evidence="5">MAGclacostrist064TRANS</strain>
    </source>
</reference>
<sequence>MKAPENQSKRNFLKCRKITNLSTSNVTISVIILSVNLFQVSPLQASASNDPFCWVAYPSTTSGQCYDDKAGAVSDYMSKGLPYSEMTENYSTDEEDDLFRFHYKIPDQQLEVGPWVYTVQNVNVNPLPTYESEAEAFTALREFLMEQRLSSQQHACYPVSEVVPGGDWISSRARYGVSYSELKIYEHTYWIGDYWPNPWTYVPCQSYGGSRHITRGRSVQCPLGSVQFYDANTQMCINNSRARVTQKGKYGLGVSFQCTETEANPCSPATGAKTQTETDYTLADGTLKVQRTYNSQAFEDGFTNLGPRWRHNYSQRLNGYEQPLGEDGVQAHPYPALMDSSYYDTRFDACYKGWAEIKSKVYGGILSNGVASYRSGVCEIRDGSEYVLKLPIFSTLNHTLNSGTSYGVSYVSRSNGGIEVFRNLSNQWQPLYSGKTAFEQTDAGWSYTHKDNTLETYDDSGRLVSSTRQNGQVTLFTYDDSDRLRQVIGYFGDTLTYHYDDSGNLVLINTPDGDLEYGYDDAERLISVTYPDNRTRQYHYEDPRFPYHLTGITDESTDRYATWAYDEEGRAILSEHANSTERVEFAYNADGTTTVTDAMGAQRTYHFIVKRGAPKIDHIEGDRCTTCSSGDIQSYTYDSNGFVASKTDWSGNTTTFVRDDQGRELSRTEASGTPQARTITTTWDTTINKLLTVTEPEKVTEYTYNADGQLMNRQQHAIQ</sequence>
<dbReference type="Pfam" id="PF20148">
    <property type="entry name" value="DUF6531"/>
    <property type="match status" value="1"/>
</dbReference>
<dbReference type="Pfam" id="PF05593">
    <property type="entry name" value="RHS_repeat"/>
    <property type="match status" value="1"/>
</dbReference>
<dbReference type="Proteomes" id="UP000886667">
    <property type="component" value="Unassembled WGS sequence"/>
</dbReference>
<feature type="transmembrane region" description="Helical" evidence="2">
    <location>
        <begin position="21"/>
        <end position="38"/>
    </location>
</feature>
<dbReference type="Pfam" id="PF25023">
    <property type="entry name" value="TEN_YD-shell"/>
    <property type="match status" value="1"/>
</dbReference>
<dbReference type="NCBIfam" id="TIGR01643">
    <property type="entry name" value="YD_repeat_2x"/>
    <property type="match status" value="2"/>
</dbReference>
<evidence type="ECO:0000256" key="1">
    <source>
        <dbReference type="ARBA" id="ARBA00022737"/>
    </source>
</evidence>
<evidence type="ECO:0000256" key="2">
    <source>
        <dbReference type="SAM" id="Phobius"/>
    </source>
</evidence>
<comment type="caution">
    <text evidence="5">The sequence shown here is derived from an EMBL/GenBank/DDBJ whole genome shotgun (WGS) entry which is preliminary data.</text>
</comment>
<dbReference type="EMBL" id="JAEPCM010000395">
    <property type="protein sequence ID" value="MCG7946958.1"/>
    <property type="molecule type" value="Genomic_DNA"/>
</dbReference>
<dbReference type="PANTHER" id="PTHR32305">
    <property type="match status" value="1"/>
</dbReference>
<evidence type="ECO:0000313" key="6">
    <source>
        <dbReference type="Proteomes" id="UP000886667"/>
    </source>
</evidence>
<keyword evidence="2" id="KW-0472">Membrane</keyword>
<proteinExistence type="predicted"/>
<keyword evidence="1" id="KW-0677">Repeat</keyword>
<accession>A0A9E4N550</accession>
<dbReference type="InterPro" id="IPR031325">
    <property type="entry name" value="RHS_repeat"/>
</dbReference>
<dbReference type="InterPro" id="IPR056823">
    <property type="entry name" value="TEN-like_YD-shell"/>
</dbReference>
<feature type="domain" description="Teneurin-like YD-shell" evidence="4">
    <location>
        <begin position="452"/>
        <end position="591"/>
    </location>
</feature>
<organism evidence="5 6">
    <name type="scientific">Candidatus Thiodiazotropha taylori</name>
    <dbReference type="NCBI Taxonomy" id="2792791"/>
    <lineage>
        <taxon>Bacteria</taxon>
        <taxon>Pseudomonadati</taxon>
        <taxon>Pseudomonadota</taxon>
        <taxon>Gammaproteobacteria</taxon>
        <taxon>Chromatiales</taxon>
        <taxon>Sedimenticolaceae</taxon>
        <taxon>Candidatus Thiodiazotropha</taxon>
    </lineage>
</organism>
<feature type="domain" description="DUF6531" evidence="3">
    <location>
        <begin position="264"/>
        <end position="322"/>
    </location>
</feature>
<evidence type="ECO:0000259" key="4">
    <source>
        <dbReference type="Pfam" id="PF25023"/>
    </source>
</evidence>